<organism evidence="7 8">
    <name type="scientific">Punica granatum</name>
    <name type="common">Pomegranate</name>
    <dbReference type="NCBI Taxonomy" id="22663"/>
    <lineage>
        <taxon>Eukaryota</taxon>
        <taxon>Viridiplantae</taxon>
        <taxon>Streptophyta</taxon>
        <taxon>Embryophyta</taxon>
        <taxon>Tracheophyta</taxon>
        <taxon>Spermatophyta</taxon>
        <taxon>Magnoliopsida</taxon>
        <taxon>eudicotyledons</taxon>
        <taxon>Gunneridae</taxon>
        <taxon>Pentapetalae</taxon>
        <taxon>rosids</taxon>
        <taxon>malvids</taxon>
        <taxon>Myrtales</taxon>
        <taxon>Lythraceae</taxon>
        <taxon>Punica</taxon>
    </lineage>
</organism>
<comment type="similarity">
    <text evidence="1 5">Belongs to the iron/ascorbate-dependent oxidoreductase family.</text>
</comment>
<dbReference type="FunFam" id="2.60.120.330:FF:000001">
    <property type="entry name" value="Protein SRG1"/>
    <property type="match status" value="1"/>
</dbReference>
<keyword evidence="3 5" id="KW-0560">Oxidoreductase</keyword>
<dbReference type="EMBL" id="MTKT01003953">
    <property type="protein sequence ID" value="OWM73016.1"/>
    <property type="molecule type" value="Genomic_DNA"/>
</dbReference>
<dbReference type="InterPro" id="IPR050295">
    <property type="entry name" value="Plant_2OG-oxidoreductases"/>
</dbReference>
<dbReference type="RefSeq" id="XP_031394087.1">
    <property type="nucleotide sequence ID" value="XM_031538227.1"/>
</dbReference>
<sequence length="362" mass="41140">MMVSDPSIVSVQELVKEPLDSIPESFIRLDQTRPHVLPSKSDHIPTIPTIDMVKILEPSDRSLNDELERLHFACSEWGIFQLVNHGVSLSLLQKLGLEIEEFFKLPLEEKMKYKPNPGESEGYGNVMRSEKNVLDWGDRLFMAINPISLRKPHLFPELPAPLRSSLETYIKELKKIALQILRSLAICLHIDTNVIMELFEEEKEFQALRMTYYPPCPQPELVIGLTPHSDATAITILHQINCVNGLQVKRNGVWLPIDILPDAFVVNVGDIMEILSNGTYHSIEHQVMVNSESERMSLAMFFNPKLDAQVGPAASLISLKNQALFRNITMNEYVQGLFSQKMDGKSYLDRMRITSSEQAKET</sequence>
<evidence type="ECO:0000313" key="9">
    <source>
        <dbReference type="Proteomes" id="UP000515151"/>
    </source>
</evidence>
<dbReference type="Gene3D" id="2.60.120.330">
    <property type="entry name" value="B-lactam Antibiotic, Isopenicillin N Synthase, Chain"/>
    <property type="match status" value="1"/>
</dbReference>
<dbReference type="InterPro" id="IPR026992">
    <property type="entry name" value="DIOX_N"/>
</dbReference>
<evidence type="ECO:0000313" key="8">
    <source>
        <dbReference type="Proteomes" id="UP000197138"/>
    </source>
</evidence>
<evidence type="ECO:0000256" key="4">
    <source>
        <dbReference type="ARBA" id="ARBA00023004"/>
    </source>
</evidence>
<dbReference type="Proteomes" id="UP000515151">
    <property type="component" value="Chromosome 4"/>
</dbReference>
<protein>
    <submittedName>
        <fullName evidence="10">Protein SRG1-like</fullName>
    </submittedName>
</protein>
<evidence type="ECO:0000256" key="1">
    <source>
        <dbReference type="ARBA" id="ARBA00008056"/>
    </source>
</evidence>
<dbReference type="Pfam" id="PF14226">
    <property type="entry name" value="DIOX_N"/>
    <property type="match status" value="1"/>
</dbReference>
<dbReference type="InterPro" id="IPR044861">
    <property type="entry name" value="IPNS-like_FE2OG_OXY"/>
</dbReference>
<keyword evidence="9" id="KW-1185">Reference proteome</keyword>
<dbReference type="GeneID" id="116205596"/>
<keyword evidence="2 5" id="KW-0479">Metal-binding</keyword>
<evidence type="ECO:0000259" key="6">
    <source>
        <dbReference type="PROSITE" id="PS51471"/>
    </source>
</evidence>
<dbReference type="GO" id="GO:0046872">
    <property type="term" value="F:metal ion binding"/>
    <property type="evidence" value="ECO:0007669"/>
    <property type="project" value="UniProtKB-KW"/>
</dbReference>
<evidence type="ECO:0000256" key="5">
    <source>
        <dbReference type="RuleBase" id="RU003682"/>
    </source>
</evidence>
<dbReference type="Proteomes" id="UP000197138">
    <property type="component" value="Unassembled WGS sequence"/>
</dbReference>
<dbReference type="SUPFAM" id="SSF51197">
    <property type="entry name" value="Clavaminate synthase-like"/>
    <property type="match status" value="1"/>
</dbReference>
<proteinExistence type="inferred from homology"/>
<dbReference type="Pfam" id="PF03171">
    <property type="entry name" value="2OG-FeII_Oxy"/>
    <property type="match status" value="1"/>
</dbReference>
<evidence type="ECO:0000313" key="10">
    <source>
        <dbReference type="RefSeq" id="XP_031394087.1"/>
    </source>
</evidence>
<gene>
    <name evidence="10" type="primary">LOC116205596</name>
    <name evidence="7" type="ORF">CDL15_Pgr001130</name>
</gene>
<dbReference type="InterPro" id="IPR005123">
    <property type="entry name" value="Oxoglu/Fe-dep_dioxygenase_dom"/>
</dbReference>
<evidence type="ECO:0000256" key="2">
    <source>
        <dbReference type="ARBA" id="ARBA00022723"/>
    </source>
</evidence>
<dbReference type="InterPro" id="IPR027443">
    <property type="entry name" value="IPNS-like_sf"/>
</dbReference>
<reference evidence="9" key="3">
    <citation type="journal article" date="2020" name="Plant Biotechnol. J.">
        <title>The pomegranate (Punica granatum L.) draft genome dissects genetic divergence between soft- and hard-seeded cultivars.</title>
        <authorList>
            <person name="Luo X."/>
            <person name="Li H."/>
            <person name="Wu Z."/>
            <person name="Yao W."/>
            <person name="Zhao P."/>
            <person name="Cao D."/>
            <person name="Yu H."/>
            <person name="Li K."/>
            <person name="Poudel K."/>
            <person name="Zhao D."/>
            <person name="Zhang F."/>
            <person name="Xia X."/>
            <person name="Chen L."/>
            <person name="Wang Q."/>
            <person name="Jing D."/>
            <person name="Cao S."/>
        </authorList>
    </citation>
    <scope>NUCLEOTIDE SEQUENCE [LARGE SCALE GENOMIC DNA]</scope>
</reference>
<reference evidence="8" key="1">
    <citation type="journal article" date="2017" name="Plant J.">
        <title>The pomegranate (Punica granatum L.) genome and the genomics of punicalagin biosynthesis.</title>
        <authorList>
            <person name="Qin G."/>
            <person name="Xu C."/>
            <person name="Ming R."/>
            <person name="Tang H."/>
            <person name="Guyot R."/>
            <person name="Kramer E.M."/>
            <person name="Hu Y."/>
            <person name="Yi X."/>
            <person name="Qi Y."/>
            <person name="Xu X."/>
            <person name="Gao Z."/>
            <person name="Pan H."/>
            <person name="Jian J."/>
            <person name="Tian Y."/>
            <person name="Yue Z."/>
            <person name="Xu Y."/>
        </authorList>
    </citation>
    <scope>NUCLEOTIDE SEQUENCE [LARGE SCALE GENOMIC DNA]</scope>
    <source>
        <strain evidence="8">cv. Dabenzi</strain>
    </source>
</reference>
<dbReference type="PANTHER" id="PTHR47991">
    <property type="entry name" value="OXOGLUTARATE/IRON-DEPENDENT DIOXYGENASE"/>
    <property type="match status" value="1"/>
</dbReference>
<dbReference type="AlphaFoldDB" id="A0A218WK48"/>
<accession>A0A218WK48</accession>
<reference evidence="10" key="4">
    <citation type="submission" date="2025-04" db="UniProtKB">
        <authorList>
            <consortium name="RefSeq"/>
        </authorList>
    </citation>
    <scope>IDENTIFICATION</scope>
    <source>
        <tissue evidence="10">Leaf</tissue>
    </source>
</reference>
<name>A0A218WK48_PUNGR</name>
<evidence type="ECO:0000313" key="7">
    <source>
        <dbReference type="EMBL" id="OWM73016.1"/>
    </source>
</evidence>
<dbReference type="GO" id="GO:0016491">
    <property type="term" value="F:oxidoreductase activity"/>
    <property type="evidence" value="ECO:0007669"/>
    <property type="project" value="UniProtKB-KW"/>
</dbReference>
<evidence type="ECO:0000256" key="3">
    <source>
        <dbReference type="ARBA" id="ARBA00023002"/>
    </source>
</evidence>
<reference evidence="7" key="2">
    <citation type="submission" date="2017-06" db="EMBL/GenBank/DDBJ databases">
        <title>The pomegranate genome and the genomics of punicalagin biosynthesis.</title>
        <authorList>
            <person name="Xu C."/>
        </authorList>
    </citation>
    <scope>NUCLEOTIDE SEQUENCE [LARGE SCALE GENOMIC DNA]</scope>
    <source>
        <tissue evidence="7">Fresh leaf</tissue>
    </source>
</reference>
<keyword evidence="4 5" id="KW-0408">Iron</keyword>
<dbReference type="PROSITE" id="PS51471">
    <property type="entry name" value="FE2OG_OXY"/>
    <property type="match status" value="1"/>
</dbReference>
<dbReference type="OrthoDB" id="288590at2759"/>
<feature type="domain" description="Fe2OG dioxygenase" evidence="6">
    <location>
        <begin position="204"/>
        <end position="304"/>
    </location>
</feature>